<evidence type="ECO:0000256" key="7">
    <source>
        <dbReference type="ARBA" id="ARBA00023053"/>
    </source>
</evidence>
<feature type="region of interest" description="Disordered" evidence="12">
    <location>
        <begin position="471"/>
        <end position="495"/>
    </location>
</feature>
<evidence type="ECO:0000256" key="9">
    <source>
        <dbReference type="ARBA" id="ARBA00023201"/>
    </source>
</evidence>
<accession>A0A9R1U4Z6</accession>
<dbReference type="CDD" id="cd17318">
    <property type="entry name" value="MFS_SLC17"/>
    <property type="match status" value="1"/>
</dbReference>
<keyword evidence="5" id="KW-0769">Symport</keyword>
<dbReference type="InterPro" id="IPR050382">
    <property type="entry name" value="MFS_Na/Anion_cotransporter"/>
</dbReference>
<name>A0A0C9REY7_9HYME</name>
<dbReference type="PROSITE" id="PS50850">
    <property type="entry name" value="MFS"/>
    <property type="match status" value="1"/>
</dbReference>
<dbReference type="InterPro" id="IPR036259">
    <property type="entry name" value="MFS_trans_sf"/>
</dbReference>
<feature type="compositionally biased region" description="Basic and acidic residues" evidence="12">
    <location>
        <begin position="480"/>
        <end position="495"/>
    </location>
</feature>
<evidence type="ECO:0000256" key="1">
    <source>
        <dbReference type="ARBA" id="ARBA00004141"/>
    </source>
</evidence>
<evidence type="ECO:0000256" key="6">
    <source>
        <dbReference type="ARBA" id="ARBA00022989"/>
    </source>
</evidence>
<evidence type="ECO:0000256" key="8">
    <source>
        <dbReference type="ARBA" id="ARBA00023136"/>
    </source>
</evidence>
<reference evidence="15" key="1">
    <citation type="submission" date="2015-01" db="EMBL/GenBank/DDBJ databases">
        <title>Transcriptome Assembly of Fopius arisanus.</title>
        <authorList>
            <person name="Geib S."/>
        </authorList>
    </citation>
    <scope>NUCLEOTIDE SEQUENCE</scope>
</reference>
<feature type="transmembrane region" description="Helical" evidence="13">
    <location>
        <begin position="340"/>
        <end position="358"/>
    </location>
</feature>
<dbReference type="GO" id="GO:0006814">
    <property type="term" value="P:sodium ion transport"/>
    <property type="evidence" value="ECO:0007669"/>
    <property type="project" value="UniProtKB-KW"/>
</dbReference>
<evidence type="ECO:0000256" key="4">
    <source>
        <dbReference type="ARBA" id="ARBA00022692"/>
    </source>
</evidence>
<dbReference type="Gene3D" id="1.20.1250.20">
    <property type="entry name" value="MFS general substrate transporter like domains"/>
    <property type="match status" value="2"/>
</dbReference>
<keyword evidence="6 13" id="KW-1133">Transmembrane helix</keyword>
<keyword evidence="8 13" id="KW-0472">Membrane</keyword>
<dbReference type="GeneID" id="105269867"/>
<keyword evidence="4 13" id="KW-0812">Transmembrane</keyword>
<reference evidence="17" key="2">
    <citation type="submission" date="2025-04" db="UniProtKB">
        <authorList>
            <consortium name="RefSeq"/>
        </authorList>
    </citation>
    <scope>IDENTIFICATION</scope>
    <source>
        <strain evidence="17">USDA-PBARC FA_bdor</strain>
        <tissue evidence="17">Whole organism</tissue>
    </source>
</reference>
<evidence type="ECO:0000256" key="13">
    <source>
        <dbReference type="SAM" id="Phobius"/>
    </source>
</evidence>
<evidence type="ECO:0000256" key="10">
    <source>
        <dbReference type="ARBA" id="ARBA00054632"/>
    </source>
</evidence>
<evidence type="ECO:0000256" key="12">
    <source>
        <dbReference type="SAM" id="MobiDB-lite"/>
    </source>
</evidence>
<protein>
    <recommendedName>
        <fullName evidence="11">Putative inorganic phosphate cotransporter</fullName>
    </recommendedName>
</protein>
<evidence type="ECO:0000256" key="11">
    <source>
        <dbReference type="ARBA" id="ARBA00068450"/>
    </source>
</evidence>
<comment type="similarity">
    <text evidence="2">Belongs to the major facilitator superfamily. Sodium/anion cotransporter family.</text>
</comment>
<dbReference type="InterPro" id="IPR020846">
    <property type="entry name" value="MFS_dom"/>
</dbReference>
<feature type="transmembrane region" description="Helical" evidence="13">
    <location>
        <begin position="395"/>
        <end position="422"/>
    </location>
</feature>
<dbReference type="RefSeq" id="XP_011308744.1">
    <property type="nucleotide sequence ID" value="XM_011310442.1"/>
</dbReference>
<dbReference type="AlphaFoldDB" id="A0A0C9REY7"/>
<comment type="function">
    <text evidence="10">May be an inorganic phosphate cotransporter.</text>
</comment>
<dbReference type="FunFam" id="1.20.1250.20:FF:000144">
    <property type="entry name" value="Picot, isoform B"/>
    <property type="match status" value="1"/>
</dbReference>
<dbReference type="Proteomes" id="UP000694866">
    <property type="component" value="Unplaced"/>
</dbReference>
<evidence type="ECO:0000313" key="16">
    <source>
        <dbReference type="Proteomes" id="UP000694866"/>
    </source>
</evidence>
<organism evidence="15">
    <name type="scientific">Fopius arisanus</name>
    <dbReference type="NCBI Taxonomy" id="64838"/>
    <lineage>
        <taxon>Eukaryota</taxon>
        <taxon>Metazoa</taxon>
        <taxon>Ecdysozoa</taxon>
        <taxon>Arthropoda</taxon>
        <taxon>Hexapoda</taxon>
        <taxon>Insecta</taxon>
        <taxon>Pterygota</taxon>
        <taxon>Neoptera</taxon>
        <taxon>Endopterygota</taxon>
        <taxon>Hymenoptera</taxon>
        <taxon>Apocrita</taxon>
        <taxon>Ichneumonoidea</taxon>
        <taxon>Braconidae</taxon>
        <taxon>Opiinae</taxon>
        <taxon>Fopius</taxon>
    </lineage>
</organism>
<dbReference type="Pfam" id="PF07690">
    <property type="entry name" value="MFS_1"/>
    <property type="match status" value="1"/>
</dbReference>
<gene>
    <name evidence="15" type="primary">Picot_11</name>
    <name evidence="17" type="synonym">LOC105269867</name>
    <name evidence="15" type="ORF">g.4234</name>
</gene>
<dbReference type="PANTHER" id="PTHR11662:SF280">
    <property type="entry name" value="FI21844P1-RELATED"/>
    <property type="match status" value="1"/>
</dbReference>
<evidence type="ECO:0000256" key="3">
    <source>
        <dbReference type="ARBA" id="ARBA00022448"/>
    </source>
</evidence>
<sequence length="495" mass="54104">MTHGPRTRRISRVENMKVPPRRPSAWFGCRHMQILLLTLGFFTCYAVRVALSISLVAMTNSKHANPDFTEFKWDDATQNTILSSFFWGYVITHIPGGALAQKFGAQKLFALAVGLCGVVTMLIPTAAMYGGWQAVVVLRILTGCCQGVVPPCIHTLLSKWIPLEERGRAGSCTYSGGWLGNVIALLTCGELSKSVLGWPGSFYTWGGIAFLWAVIFLIFGKDSPGDHPKIPQDEKEYIEVSLGVTETVETLKTPWVSIMTSIPVWALLIAQCSQAWGFWMLLTKTPAYMDKALHYDIDENGRVSALPYLAAWLLGFPISYASDRLVKAGYVSLVTMRKIANTIGEFIPAAALIGLGYVDSEHREIAVGVLVTSVGFNVAVFSGHQMNHMDLSPNFAGILMGITNAAANICGIAAPLICGLIVTNTSDVHQWRKIYFISAGIYVIGNLAFVLFGKATVQPWNDTTTHIEDHEISTIPEGPKSLDEKGIAEKSEIIQ</sequence>
<evidence type="ECO:0000256" key="5">
    <source>
        <dbReference type="ARBA" id="ARBA00022847"/>
    </source>
</evidence>
<dbReference type="InterPro" id="IPR011701">
    <property type="entry name" value="MFS"/>
</dbReference>
<accession>A0A0C9REY7</accession>
<proteinExistence type="inferred from homology"/>
<evidence type="ECO:0000313" key="15">
    <source>
        <dbReference type="EMBL" id="JAG84921.1"/>
    </source>
</evidence>
<feature type="transmembrane region" description="Helical" evidence="13">
    <location>
        <begin position="202"/>
        <end position="219"/>
    </location>
</feature>
<dbReference type="KEGG" id="fas:105269867"/>
<dbReference type="GO" id="GO:0015293">
    <property type="term" value="F:symporter activity"/>
    <property type="evidence" value="ECO:0007669"/>
    <property type="project" value="UniProtKB-KW"/>
</dbReference>
<evidence type="ECO:0000313" key="17">
    <source>
        <dbReference type="RefSeq" id="XP_011308744.1"/>
    </source>
</evidence>
<feature type="transmembrane region" description="Helical" evidence="13">
    <location>
        <begin position="108"/>
        <end position="130"/>
    </location>
</feature>
<feature type="transmembrane region" description="Helical" evidence="13">
    <location>
        <begin position="262"/>
        <end position="282"/>
    </location>
</feature>
<feature type="transmembrane region" description="Helical" evidence="13">
    <location>
        <begin position="365"/>
        <end position="383"/>
    </location>
</feature>
<dbReference type="OrthoDB" id="2985014at2759"/>
<dbReference type="FunFam" id="1.20.1250.20:FF:000003">
    <property type="entry name" value="Solute carrier family 17 member 3"/>
    <property type="match status" value="1"/>
</dbReference>
<evidence type="ECO:0000256" key="2">
    <source>
        <dbReference type="ARBA" id="ARBA00008586"/>
    </source>
</evidence>
<dbReference type="GO" id="GO:0006820">
    <property type="term" value="P:monoatomic anion transport"/>
    <property type="evidence" value="ECO:0007669"/>
    <property type="project" value="TreeGrafter"/>
</dbReference>
<keyword evidence="16" id="KW-1185">Reference proteome</keyword>
<dbReference type="PANTHER" id="PTHR11662">
    <property type="entry name" value="SOLUTE CARRIER FAMILY 17"/>
    <property type="match status" value="1"/>
</dbReference>
<dbReference type="SUPFAM" id="SSF103473">
    <property type="entry name" value="MFS general substrate transporter"/>
    <property type="match status" value="1"/>
</dbReference>
<comment type="subcellular location">
    <subcellularLocation>
        <location evidence="1">Membrane</location>
        <topology evidence="1">Multi-pass membrane protein</topology>
    </subcellularLocation>
</comment>
<evidence type="ECO:0000259" key="14">
    <source>
        <dbReference type="PROSITE" id="PS50850"/>
    </source>
</evidence>
<dbReference type="EMBL" id="GBYB01015154">
    <property type="protein sequence ID" value="JAG84921.1"/>
    <property type="molecule type" value="Transcribed_RNA"/>
</dbReference>
<keyword evidence="3" id="KW-0813">Transport</keyword>
<keyword evidence="7" id="KW-0915">Sodium</keyword>
<keyword evidence="9" id="KW-0739">Sodium transport</keyword>
<feature type="transmembrane region" description="Helical" evidence="13">
    <location>
        <begin position="434"/>
        <end position="452"/>
    </location>
</feature>
<feature type="domain" description="Major facilitator superfamily (MFS) profile" evidence="14">
    <location>
        <begin position="33"/>
        <end position="457"/>
    </location>
</feature>
<feature type="transmembrane region" description="Helical" evidence="13">
    <location>
        <begin position="76"/>
        <end position="96"/>
    </location>
</feature>
<keyword evidence="9" id="KW-0406">Ion transport</keyword>
<dbReference type="GO" id="GO:0016020">
    <property type="term" value="C:membrane"/>
    <property type="evidence" value="ECO:0007669"/>
    <property type="project" value="UniProtKB-SubCell"/>
</dbReference>